<name>A0A3Q0JEI6_DIACI</name>
<protein>
    <submittedName>
        <fullName evidence="3">Probable serine hydrolase</fullName>
    </submittedName>
</protein>
<dbReference type="KEGG" id="dci:113471682"/>
<gene>
    <name evidence="3" type="primary">LOC113471682</name>
</gene>
<dbReference type="AlphaFoldDB" id="A0A3Q0JEI6"/>
<evidence type="ECO:0000259" key="1">
    <source>
        <dbReference type="Pfam" id="PF00561"/>
    </source>
</evidence>
<dbReference type="Proteomes" id="UP000079169">
    <property type="component" value="Unplaced"/>
</dbReference>
<dbReference type="GeneID" id="113471682"/>
<dbReference type="Pfam" id="PF00561">
    <property type="entry name" value="Abhydrolase_1"/>
    <property type="match status" value="1"/>
</dbReference>
<proteinExistence type="predicted"/>
<dbReference type="InterPro" id="IPR000073">
    <property type="entry name" value="AB_hydrolase_1"/>
</dbReference>
<dbReference type="PaxDb" id="121845-A0A3Q0JEI6"/>
<dbReference type="Gene3D" id="3.40.50.1820">
    <property type="entry name" value="alpha/beta hydrolase"/>
    <property type="match status" value="1"/>
</dbReference>
<organism evidence="2 3">
    <name type="scientific">Diaphorina citri</name>
    <name type="common">Asian citrus psyllid</name>
    <dbReference type="NCBI Taxonomy" id="121845"/>
    <lineage>
        <taxon>Eukaryota</taxon>
        <taxon>Metazoa</taxon>
        <taxon>Ecdysozoa</taxon>
        <taxon>Arthropoda</taxon>
        <taxon>Hexapoda</taxon>
        <taxon>Insecta</taxon>
        <taxon>Pterygota</taxon>
        <taxon>Neoptera</taxon>
        <taxon>Paraneoptera</taxon>
        <taxon>Hemiptera</taxon>
        <taxon>Sternorrhyncha</taxon>
        <taxon>Psylloidea</taxon>
        <taxon>Psyllidae</taxon>
        <taxon>Diaphorininae</taxon>
        <taxon>Diaphorina</taxon>
    </lineage>
</organism>
<evidence type="ECO:0000313" key="3">
    <source>
        <dbReference type="RefSeq" id="XP_026686819.1"/>
    </source>
</evidence>
<keyword evidence="2" id="KW-1185">Reference proteome</keyword>
<accession>A0A3Q0JEI6</accession>
<dbReference type="RefSeq" id="XP_026686819.1">
    <property type="nucleotide sequence ID" value="XM_026831018.1"/>
</dbReference>
<keyword evidence="3" id="KW-0378">Hydrolase</keyword>
<dbReference type="STRING" id="121845.A0A3Q0JEI6"/>
<feature type="domain" description="AB hydrolase-1" evidence="1">
    <location>
        <begin position="8"/>
        <end position="45"/>
    </location>
</feature>
<sequence>MMDNVLVLRRIMGHYGWKRISLMGHSMGCNVSFVFTALYPDEVGNNMLRHRPHASNVAVSSVRYHGTLWMEADLTDGSLDGM</sequence>
<reference evidence="3" key="1">
    <citation type="submission" date="2025-08" db="UniProtKB">
        <authorList>
            <consortium name="RefSeq"/>
        </authorList>
    </citation>
    <scope>IDENTIFICATION</scope>
</reference>
<dbReference type="SUPFAM" id="SSF53474">
    <property type="entry name" value="alpha/beta-Hydrolases"/>
    <property type="match status" value="1"/>
</dbReference>
<dbReference type="InterPro" id="IPR029058">
    <property type="entry name" value="AB_hydrolase_fold"/>
</dbReference>
<dbReference type="GO" id="GO:0016787">
    <property type="term" value="F:hydrolase activity"/>
    <property type="evidence" value="ECO:0007669"/>
    <property type="project" value="UniProtKB-KW"/>
</dbReference>
<evidence type="ECO:0000313" key="2">
    <source>
        <dbReference type="Proteomes" id="UP000079169"/>
    </source>
</evidence>